<sequence length="457" mass="52431">MHYPSTKYTPRSGAFRKVKYALPVYDEGEISKESEEEVAKIARQIRDEEDTTQRKLMMLLAAEPVGSGYPKAKRRKSSTSKPSVAKNLFKQKVRKEPLKTPQPEPVTSVVDEEVYNKLYPENATLPSFPVVSSADPMCGEAEEPESDYDMDTDDEEWLNSNPDLHITSSRLEYLFTQLNKRNTHVKTTAMWGLRPPYLEDFHKVFPYWKEKRLQNTNVSTWRPQKTFRKENRIGGYVSTDPFLVFQSKGCKTQTQVKSTKKYYPKEQIEAMVDRTLAIRKRILNIRSWAHDEVLAGEETRDHLVQVYSTLNERYTQKSSQESSQIPCSQPRPDSPVVDANNNEAAVQQYTSAEQKPDTPKSISCERRTSISPSCSALQSAFPSMSHPEEKKKSKDLAFDDILRGRWKKIVKQSRRNHLKENKPASGLKYSCARQKSQGIKGMRNAMLSGDWNTTLNV</sequence>
<evidence type="ECO:0000313" key="2">
    <source>
        <dbReference type="EMBL" id="ODM95255.1"/>
    </source>
</evidence>
<dbReference type="Proteomes" id="UP000094527">
    <property type="component" value="Unassembled WGS sequence"/>
</dbReference>
<protein>
    <submittedName>
        <fullName evidence="2">Enhancer of polycomb 2</fullName>
    </submittedName>
</protein>
<reference evidence="2 3" key="1">
    <citation type="journal article" date="2016" name="Genome Biol. Evol.">
        <title>Gene Family Evolution Reflects Adaptation to Soil Environmental Stressors in the Genome of the Collembolan Orchesella cincta.</title>
        <authorList>
            <person name="Faddeeva-Vakhrusheva A."/>
            <person name="Derks M.F."/>
            <person name="Anvar S.Y."/>
            <person name="Agamennone V."/>
            <person name="Suring W."/>
            <person name="Smit S."/>
            <person name="van Straalen N.M."/>
            <person name="Roelofs D."/>
        </authorList>
    </citation>
    <scope>NUCLEOTIDE SEQUENCE [LARGE SCALE GENOMIC DNA]</scope>
    <source>
        <tissue evidence="2">Mixed pool</tissue>
    </source>
</reference>
<gene>
    <name evidence="2" type="ORF">Ocin01_11436</name>
</gene>
<feature type="compositionally biased region" description="Polar residues" evidence="1">
    <location>
        <begin position="315"/>
        <end position="327"/>
    </location>
</feature>
<comment type="caution">
    <text evidence="2">The sequence shown here is derived from an EMBL/GenBank/DDBJ whole genome shotgun (WGS) entry which is preliminary data.</text>
</comment>
<proteinExistence type="predicted"/>
<feature type="region of interest" description="Disordered" evidence="1">
    <location>
        <begin position="348"/>
        <end position="367"/>
    </location>
</feature>
<evidence type="ECO:0000313" key="3">
    <source>
        <dbReference type="Proteomes" id="UP000094527"/>
    </source>
</evidence>
<name>A0A1D2MRA6_ORCCI</name>
<accession>A0A1D2MRA6</accession>
<organism evidence="2 3">
    <name type="scientific">Orchesella cincta</name>
    <name type="common">Springtail</name>
    <name type="synonym">Podura cincta</name>
    <dbReference type="NCBI Taxonomy" id="48709"/>
    <lineage>
        <taxon>Eukaryota</taxon>
        <taxon>Metazoa</taxon>
        <taxon>Ecdysozoa</taxon>
        <taxon>Arthropoda</taxon>
        <taxon>Hexapoda</taxon>
        <taxon>Collembola</taxon>
        <taxon>Entomobryomorpha</taxon>
        <taxon>Entomobryoidea</taxon>
        <taxon>Orchesellidae</taxon>
        <taxon>Orchesellinae</taxon>
        <taxon>Orchesella</taxon>
    </lineage>
</organism>
<feature type="compositionally biased region" description="Basic and acidic residues" evidence="1">
    <location>
        <begin position="354"/>
        <end position="367"/>
    </location>
</feature>
<dbReference type="STRING" id="48709.A0A1D2MRA6"/>
<dbReference type="EMBL" id="LJIJ01000694">
    <property type="protein sequence ID" value="ODM95255.1"/>
    <property type="molecule type" value="Genomic_DNA"/>
</dbReference>
<keyword evidence="3" id="KW-1185">Reference proteome</keyword>
<dbReference type="AlphaFoldDB" id="A0A1D2MRA6"/>
<evidence type="ECO:0000256" key="1">
    <source>
        <dbReference type="SAM" id="MobiDB-lite"/>
    </source>
</evidence>
<feature type="region of interest" description="Disordered" evidence="1">
    <location>
        <begin position="315"/>
        <end position="338"/>
    </location>
</feature>